<organism evidence="1 2">
    <name type="scientific">Sphingomonas trueperi</name>
    <dbReference type="NCBI Taxonomy" id="53317"/>
    <lineage>
        <taxon>Bacteria</taxon>
        <taxon>Pseudomonadati</taxon>
        <taxon>Pseudomonadota</taxon>
        <taxon>Alphaproteobacteria</taxon>
        <taxon>Sphingomonadales</taxon>
        <taxon>Sphingomonadaceae</taxon>
        <taxon>Sphingomonas</taxon>
    </lineage>
</organism>
<name>A0A7X5XWP1_9SPHN</name>
<reference evidence="1 2" key="1">
    <citation type="submission" date="2020-03" db="EMBL/GenBank/DDBJ databases">
        <title>Genomic Encyclopedia of Type Strains, Phase IV (KMG-IV): sequencing the most valuable type-strain genomes for metagenomic binning, comparative biology and taxonomic classification.</title>
        <authorList>
            <person name="Goeker M."/>
        </authorList>
    </citation>
    <scope>NUCLEOTIDE SEQUENCE [LARGE SCALE GENOMIC DNA]</scope>
    <source>
        <strain evidence="1 2">DSM 7225</strain>
    </source>
</reference>
<protein>
    <submittedName>
        <fullName evidence="1">Uncharacterized protein</fullName>
    </submittedName>
</protein>
<sequence length="82" mass="9114">MSARDHSAGREIVDCVDEGLHSGATVQLYLRARSEPIAIVRINKSQFSVRVYTQSGEFFDFAYSAIEGAKYKRLPTMDLSGV</sequence>
<dbReference type="AlphaFoldDB" id="A0A7X5XWP1"/>
<keyword evidence="2" id="KW-1185">Reference proteome</keyword>
<dbReference type="EMBL" id="JAATJB010000002">
    <property type="protein sequence ID" value="NJB96477.1"/>
    <property type="molecule type" value="Genomic_DNA"/>
</dbReference>
<evidence type="ECO:0000313" key="1">
    <source>
        <dbReference type="EMBL" id="NJB96477.1"/>
    </source>
</evidence>
<comment type="caution">
    <text evidence="1">The sequence shown here is derived from an EMBL/GenBank/DDBJ whole genome shotgun (WGS) entry which is preliminary data.</text>
</comment>
<proteinExistence type="predicted"/>
<gene>
    <name evidence="1" type="ORF">GGR89_000777</name>
</gene>
<dbReference type="Proteomes" id="UP000531251">
    <property type="component" value="Unassembled WGS sequence"/>
</dbReference>
<dbReference type="RefSeq" id="WP_125974023.1">
    <property type="nucleotide sequence ID" value="NZ_BAAADY010000043.1"/>
</dbReference>
<evidence type="ECO:0000313" key="2">
    <source>
        <dbReference type="Proteomes" id="UP000531251"/>
    </source>
</evidence>
<accession>A0A7X5XWP1</accession>